<dbReference type="GO" id="GO:0004519">
    <property type="term" value="F:endonuclease activity"/>
    <property type="evidence" value="ECO:0007669"/>
    <property type="project" value="UniProtKB-UniRule"/>
</dbReference>
<comment type="cofactor">
    <cofactor evidence="10">
        <name>Mg(2+)</name>
        <dbReference type="ChEBI" id="CHEBI:18420"/>
    </cofactor>
    <cofactor evidence="10">
        <name>Mn(2+)</name>
        <dbReference type="ChEBI" id="CHEBI:29035"/>
    </cofactor>
</comment>
<dbReference type="PANTHER" id="PTHR34353:SF2">
    <property type="entry name" value="CRISPR-ASSOCIATED ENDONUCLEASE CAS1 1"/>
    <property type="match status" value="1"/>
</dbReference>
<dbReference type="GO" id="GO:0016787">
    <property type="term" value="F:hydrolase activity"/>
    <property type="evidence" value="ECO:0007669"/>
    <property type="project" value="UniProtKB-KW"/>
</dbReference>
<dbReference type="HAMAP" id="MF_01470">
    <property type="entry name" value="Cas1"/>
    <property type="match status" value="1"/>
</dbReference>
<sequence>MNRVIIDRASSIEIKSTVLVIDNEMKLPLKAIDYLILSHRTDISLKDIATIAKNDTAILIVTTNPKEFIHIQKKYNKNAHLKEAQYHALVKRVEIAKFILEAKIHKSYETLKHFNLNFEKGKILKELQKAKDLQTLLGIEGSLAKEYFKHYFTLFPKILAKGQRSKNPPLDPVNALLSYVYTIFYFEISTWLHFYGFEPLIGYLHTSFRDHLALSSDILEFFRAEIDKFVAYQFLDKHLTIQDFSKNKKSVLLTHNGRKKLWTNLKIFIEGQESAIKQTLATMRDIIEKNSSLNQMPK</sequence>
<dbReference type="GO" id="GO:0003677">
    <property type="term" value="F:DNA binding"/>
    <property type="evidence" value="ECO:0007669"/>
    <property type="project" value="UniProtKB-KW"/>
</dbReference>
<dbReference type="InterPro" id="IPR002729">
    <property type="entry name" value="CRISPR-assoc_Cas1"/>
</dbReference>
<proteinExistence type="inferred from homology"/>
<organism evidence="11 12">
    <name type="scientific">Nitratiruptor tergarcus DSM 16512</name>
    <dbReference type="NCBI Taxonomy" id="1069081"/>
    <lineage>
        <taxon>Bacteria</taxon>
        <taxon>Pseudomonadati</taxon>
        <taxon>Campylobacterota</taxon>
        <taxon>Epsilonproteobacteria</taxon>
        <taxon>Nautiliales</taxon>
        <taxon>Nitratiruptoraceae</taxon>
        <taxon>Nitratiruptor</taxon>
    </lineage>
</organism>
<dbReference type="RefSeq" id="WP_084275446.1">
    <property type="nucleotide sequence ID" value="NZ_AP026671.1"/>
</dbReference>
<dbReference type="AlphaFoldDB" id="A0A1W1WSD4"/>
<comment type="subunit">
    <text evidence="9 10">Homodimer, forms a heterotetramer with a Cas2 homodimer.</text>
</comment>
<evidence type="ECO:0000313" key="11">
    <source>
        <dbReference type="EMBL" id="SMC09207.1"/>
    </source>
</evidence>
<evidence type="ECO:0000256" key="3">
    <source>
        <dbReference type="ARBA" id="ARBA00022759"/>
    </source>
</evidence>
<evidence type="ECO:0000256" key="6">
    <source>
        <dbReference type="ARBA" id="ARBA00023118"/>
    </source>
</evidence>
<dbReference type="OrthoDB" id="5366084at2"/>
<dbReference type="GO" id="GO:0043571">
    <property type="term" value="P:maintenance of CRISPR repeat elements"/>
    <property type="evidence" value="ECO:0007669"/>
    <property type="project" value="UniProtKB-UniRule"/>
</dbReference>
<gene>
    <name evidence="10" type="primary">cas1</name>
    <name evidence="11" type="ORF">SAMN05660197_1012</name>
</gene>
<dbReference type="InterPro" id="IPR050646">
    <property type="entry name" value="Cas1"/>
</dbReference>
<keyword evidence="7 10" id="KW-0238">DNA-binding</keyword>
<dbReference type="InterPro" id="IPR042206">
    <property type="entry name" value="CRISPR-assoc_Cas1_C"/>
</dbReference>
<evidence type="ECO:0000313" key="12">
    <source>
        <dbReference type="Proteomes" id="UP000192602"/>
    </source>
</evidence>
<dbReference type="PANTHER" id="PTHR34353">
    <property type="entry name" value="CRISPR-ASSOCIATED ENDONUCLEASE CAS1 1"/>
    <property type="match status" value="1"/>
</dbReference>
<keyword evidence="12" id="KW-1185">Reference proteome</keyword>
<dbReference type="Proteomes" id="UP000192602">
    <property type="component" value="Unassembled WGS sequence"/>
</dbReference>
<evidence type="ECO:0000256" key="7">
    <source>
        <dbReference type="ARBA" id="ARBA00023125"/>
    </source>
</evidence>
<dbReference type="STRING" id="1069081.SAMN05660197_1012"/>
<comment type="function">
    <text evidence="10">CRISPR (clustered regularly interspaced short palindromic repeat), is an adaptive immune system that provides protection against mobile genetic elements (viruses, transposable elements and conjugative plasmids). CRISPR clusters contain spacers, sequences complementary to antecedent mobile elements, and target invading nucleic acids. CRISPR clusters are transcribed and processed into CRISPR RNA (crRNA). Acts as a dsDNA endonuclease. Involved in the integration of spacer DNA into the CRISPR cassette.</text>
</comment>
<keyword evidence="2 10" id="KW-0479">Metal-binding</keyword>
<feature type="binding site" evidence="10">
    <location>
        <position position="220"/>
    </location>
    <ligand>
        <name>Mn(2+)</name>
        <dbReference type="ChEBI" id="CHEBI:29035"/>
    </ligand>
</feature>
<evidence type="ECO:0000256" key="8">
    <source>
        <dbReference type="ARBA" id="ARBA00023211"/>
    </source>
</evidence>
<evidence type="ECO:0000256" key="9">
    <source>
        <dbReference type="ARBA" id="ARBA00038592"/>
    </source>
</evidence>
<dbReference type="Pfam" id="PF01867">
    <property type="entry name" value="Cas_Cas1"/>
    <property type="match status" value="1"/>
</dbReference>
<dbReference type="EMBL" id="FWWZ01000001">
    <property type="protein sequence ID" value="SMC09207.1"/>
    <property type="molecule type" value="Genomic_DNA"/>
</dbReference>
<dbReference type="Gene3D" id="1.20.120.920">
    <property type="entry name" value="CRISPR-associated endonuclease Cas1, C-terminal domain"/>
    <property type="match status" value="1"/>
</dbReference>
<keyword evidence="6 10" id="KW-0051">Antiviral defense</keyword>
<dbReference type="GO" id="GO:0046872">
    <property type="term" value="F:metal ion binding"/>
    <property type="evidence" value="ECO:0007669"/>
    <property type="project" value="UniProtKB-UniRule"/>
</dbReference>
<evidence type="ECO:0000256" key="1">
    <source>
        <dbReference type="ARBA" id="ARBA00022722"/>
    </source>
</evidence>
<dbReference type="NCBIfam" id="TIGR00287">
    <property type="entry name" value="cas1"/>
    <property type="match status" value="1"/>
</dbReference>
<keyword evidence="1 10" id="KW-0540">Nuclease</keyword>
<keyword evidence="8 10" id="KW-0464">Manganese</keyword>
<keyword evidence="4 10" id="KW-0378">Hydrolase</keyword>
<evidence type="ECO:0000256" key="10">
    <source>
        <dbReference type="HAMAP-Rule" id="MF_01470"/>
    </source>
</evidence>
<feature type="binding site" evidence="10">
    <location>
        <position position="205"/>
    </location>
    <ligand>
        <name>Mn(2+)</name>
        <dbReference type="ChEBI" id="CHEBI:29035"/>
    </ligand>
</feature>
<keyword evidence="3 10" id="KW-0255">Endonuclease</keyword>
<comment type="similarity">
    <text evidence="10">Belongs to the CRISPR-associated endonuclease Cas1 family.</text>
</comment>
<accession>A0A1W1WSD4</accession>
<dbReference type="EC" id="3.1.-.-" evidence="10"/>
<reference evidence="12" key="1">
    <citation type="submission" date="2017-04" db="EMBL/GenBank/DDBJ databases">
        <authorList>
            <person name="Varghese N."/>
            <person name="Submissions S."/>
        </authorList>
    </citation>
    <scope>NUCLEOTIDE SEQUENCE [LARGE SCALE GENOMIC DNA]</scope>
    <source>
        <strain evidence="12">DSM 16512</strain>
    </source>
</reference>
<evidence type="ECO:0000256" key="2">
    <source>
        <dbReference type="ARBA" id="ARBA00022723"/>
    </source>
</evidence>
<dbReference type="GO" id="GO:0051607">
    <property type="term" value="P:defense response to virus"/>
    <property type="evidence" value="ECO:0007669"/>
    <property type="project" value="UniProtKB-UniRule"/>
</dbReference>
<name>A0A1W1WSD4_9BACT</name>
<protein>
    <recommendedName>
        <fullName evidence="10">CRISPR-associated endonuclease Cas1</fullName>
        <ecNumber evidence="10">3.1.-.-</ecNumber>
    </recommendedName>
</protein>
<dbReference type="CDD" id="cd09634">
    <property type="entry name" value="Cas1_I-II-III"/>
    <property type="match status" value="1"/>
</dbReference>
<feature type="binding site" evidence="10">
    <location>
        <position position="140"/>
    </location>
    <ligand>
        <name>Mn(2+)</name>
        <dbReference type="ChEBI" id="CHEBI:29035"/>
    </ligand>
</feature>
<evidence type="ECO:0000256" key="5">
    <source>
        <dbReference type="ARBA" id="ARBA00022842"/>
    </source>
</evidence>
<evidence type="ECO:0000256" key="4">
    <source>
        <dbReference type="ARBA" id="ARBA00022801"/>
    </source>
</evidence>
<keyword evidence="5 10" id="KW-0460">Magnesium</keyword>